<comment type="caution">
    <text evidence="9">The sequence shown here is derived from an EMBL/GenBank/DDBJ whole genome shotgun (WGS) entry which is preliminary data.</text>
</comment>
<evidence type="ECO:0000256" key="2">
    <source>
        <dbReference type="ARBA" id="ARBA00022630"/>
    </source>
</evidence>
<evidence type="ECO:0000313" key="6">
    <source>
        <dbReference type="EMBL" id="EAI5408497.1"/>
    </source>
</evidence>
<dbReference type="Proteomes" id="UP000557842">
    <property type="component" value="Unassembled WGS sequence"/>
</dbReference>
<evidence type="ECO:0000313" key="9">
    <source>
        <dbReference type="EMBL" id="EAK0469270.1"/>
    </source>
</evidence>
<feature type="domain" description="Flavoprotein" evidence="5">
    <location>
        <begin position="1"/>
        <end position="169"/>
    </location>
</feature>
<dbReference type="Pfam" id="PF02441">
    <property type="entry name" value="Flavoprotein"/>
    <property type="match status" value="1"/>
</dbReference>
<keyword evidence="2" id="KW-0285">Flavoprotein</keyword>
<name>A0A5L4H7W1_CAMFE</name>
<dbReference type="RefSeq" id="WP_002850738.1">
    <property type="nucleotide sequence ID" value="NZ_AABUZP020000066.1"/>
</dbReference>
<evidence type="ECO:0000313" key="11">
    <source>
        <dbReference type="Proteomes" id="UP000557842"/>
    </source>
</evidence>
<evidence type="ECO:0000313" key="10">
    <source>
        <dbReference type="Proteomes" id="UP000535509"/>
    </source>
</evidence>
<dbReference type="NCBIfam" id="TIGR00421">
    <property type="entry name" value="ubiX_pad"/>
    <property type="match status" value="1"/>
</dbReference>
<dbReference type="InterPro" id="IPR036551">
    <property type="entry name" value="Flavin_trans-like"/>
</dbReference>
<evidence type="ECO:0000313" key="7">
    <source>
        <dbReference type="EMBL" id="EAI8859457.1"/>
    </source>
</evidence>
<dbReference type="NCBIfam" id="NF004685">
    <property type="entry name" value="PRK06029.1"/>
    <property type="match status" value="1"/>
</dbReference>
<keyword evidence="4 9" id="KW-0808">Transferase</keyword>
<organism evidence="9">
    <name type="scientific">Campylobacter fetus</name>
    <dbReference type="NCBI Taxonomy" id="196"/>
    <lineage>
        <taxon>Bacteria</taxon>
        <taxon>Pseudomonadati</taxon>
        <taxon>Campylobacterota</taxon>
        <taxon>Epsilonproteobacteria</taxon>
        <taxon>Campylobacterales</taxon>
        <taxon>Campylobacteraceae</taxon>
        <taxon>Campylobacter</taxon>
    </lineage>
</organism>
<keyword evidence="3" id="KW-0288">FMN</keyword>
<dbReference type="EMBL" id="AACCXM010000008">
    <property type="protein sequence ID" value="EAK0469270.1"/>
    <property type="molecule type" value="Genomic_DNA"/>
</dbReference>
<dbReference type="GO" id="GO:0106141">
    <property type="term" value="F:flavin prenyltransferase activity"/>
    <property type="evidence" value="ECO:0007669"/>
    <property type="project" value="UniProtKB-EC"/>
</dbReference>
<reference evidence="9 11" key="1">
    <citation type="submission" date="2018-05" db="EMBL/GenBank/DDBJ databases">
        <authorList>
            <consortium name="PulseNet: The National Subtyping Network for Foodborne Disease Surveillance"/>
            <person name="Tarr C.L."/>
            <person name="Trees E."/>
            <person name="Katz L.S."/>
            <person name="Carleton-Romer H.A."/>
            <person name="Stroika S."/>
            <person name="Kucerova Z."/>
            <person name="Roache K.F."/>
            <person name="Sabol A.L."/>
            <person name="Besser J."/>
            <person name="Gerner-Smidt P."/>
        </authorList>
    </citation>
    <scope>NUCLEOTIDE SEQUENCE</scope>
    <source>
        <strain evidence="8">2014D-0197</strain>
        <strain evidence="6 11">2016D-0221</strain>
        <strain evidence="9">D4313</strain>
        <strain evidence="7 10">PNUSAC001503</strain>
    </source>
</reference>
<sequence length="180" mass="19737">MKTLVAISGASGAHLGIKLANAIASLENDTHMIISENALISMQKEGFNEKVDKNIRIYSNNEIWAAPASGSSKFENMIIAPCSINSLAKIASSISDNLILRAAAVMIKEHKKLILGVREMPLSAISLRQMADLATLGVIIAPPIIGYYSEIKSLKDMENFVIGKWLDTLEIKHDIFSRWK</sequence>
<dbReference type="EMBL" id="AACCXK010000012">
    <property type="protein sequence ID" value="EAK0453419.1"/>
    <property type="molecule type" value="Genomic_DNA"/>
</dbReference>
<dbReference type="SUPFAM" id="SSF52507">
    <property type="entry name" value="Homo-oligomeric flavin-containing Cys decarboxylases, HFCD"/>
    <property type="match status" value="1"/>
</dbReference>
<dbReference type="EC" id="2.5.1.129" evidence="9"/>
<dbReference type="OMA" id="GATHIQD"/>
<proteinExistence type="predicted"/>
<evidence type="ECO:0000256" key="3">
    <source>
        <dbReference type="ARBA" id="ARBA00022643"/>
    </source>
</evidence>
<dbReference type="EMBL" id="AABQDW010000013">
    <property type="protein sequence ID" value="EAI5408497.1"/>
    <property type="molecule type" value="Genomic_DNA"/>
</dbReference>
<gene>
    <name evidence="8" type="ORF">AAH17_07070</name>
    <name evidence="9" type="ORF">AAH24_07835</name>
    <name evidence="6" type="ORF">BVH53_07260</name>
    <name evidence="7" type="ORF">CX802_06400</name>
</gene>
<evidence type="ECO:0000313" key="8">
    <source>
        <dbReference type="EMBL" id="EAK0453419.1"/>
    </source>
</evidence>
<evidence type="ECO:0000259" key="5">
    <source>
        <dbReference type="Pfam" id="PF02441"/>
    </source>
</evidence>
<dbReference type="InterPro" id="IPR003382">
    <property type="entry name" value="Flavoprotein"/>
</dbReference>
<evidence type="ECO:0000256" key="1">
    <source>
        <dbReference type="ARBA" id="ARBA00022602"/>
    </source>
</evidence>
<keyword evidence="10" id="KW-1185">Reference proteome</keyword>
<protein>
    <submittedName>
        <fullName evidence="9">UbiX family flavin prenyltransferase</fullName>
        <ecNumber evidence="9">2.5.1.129</ecNumber>
    </submittedName>
</protein>
<dbReference type="Gene3D" id="3.40.50.1950">
    <property type="entry name" value="Flavin prenyltransferase-like"/>
    <property type="match status" value="1"/>
</dbReference>
<accession>A0A5L4H7W1</accession>
<dbReference type="AlphaFoldDB" id="A0A5L4H7W1"/>
<evidence type="ECO:0000256" key="4">
    <source>
        <dbReference type="ARBA" id="ARBA00022679"/>
    </source>
</evidence>
<dbReference type="InterPro" id="IPR004507">
    <property type="entry name" value="UbiX-like"/>
</dbReference>
<keyword evidence="1" id="KW-0637">Prenyltransferase</keyword>
<dbReference type="Proteomes" id="UP000535509">
    <property type="component" value="Unassembled WGS sequence"/>
</dbReference>
<dbReference type="EMBL" id="AABTCC010000018">
    <property type="protein sequence ID" value="EAI8859457.1"/>
    <property type="molecule type" value="Genomic_DNA"/>
</dbReference>
<dbReference type="GeneID" id="61065476"/>